<dbReference type="SMART" id="SM01196">
    <property type="entry name" value="FERM_C"/>
    <property type="match status" value="1"/>
</dbReference>
<dbReference type="PANTHER" id="PTHR23280">
    <property type="entry name" value="4.1 G PROTEIN"/>
    <property type="match status" value="1"/>
</dbReference>
<comment type="caution">
    <text evidence="2">The sequence shown here is derived from an EMBL/GenBank/DDBJ whole genome shotgun (WGS) entry which is preliminary data.</text>
</comment>
<dbReference type="Proteomes" id="UP000784294">
    <property type="component" value="Unassembled WGS sequence"/>
</dbReference>
<dbReference type="SUPFAM" id="SSF50729">
    <property type="entry name" value="PH domain-like"/>
    <property type="match status" value="1"/>
</dbReference>
<dbReference type="Gene3D" id="2.30.29.30">
    <property type="entry name" value="Pleckstrin-homology domain (PH domain)/Phosphotyrosine-binding domain (PTB)"/>
    <property type="match status" value="1"/>
</dbReference>
<accession>A0A3S5FCA0</accession>
<dbReference type="InterPro" id="IPR000299">
    <property type="entry name" value="FERM_domain"/>
</dbReference>
<dbReference type="EMBL" id="CAAALY010011144">
    <property type="protein sequence ID" value="VEL11199.1"/>
    <property type="molecule type" value="Genomic_DNA"/>
</dbReference>
<proteinExistence type="predicted"/>
<name>A0A3S5FCA0_9PLAT</name>
<dbReference type="Pfam" id="PF09380">
    <property type="entry name" value="FERM_C"/>
    <property type="match status" value="1"/>
</dbReference>
<dbReference type="InterPro" id="IPR011993">
    <property type="entry name" value="PH-like_dom_sf"/>
</dbReference>
<sequence length="87" mass="10507">MEEDSQDNDVSLGVYHGGILIYRNRLRLQRFSWPSILTLRIKKREFRLTARPDEGETFTRQLLFKCPSEALTMRLFRACFDHHQFFR</sequence>
<dbReference type="InterPro" id="IPR018980">
    <property type="entry name" value="FERM_PH-like_C"/>
</dbReference>
<dbReference type="PROSITE" id="PS50057">
    <property type="entry name" value="FERM_3"/>
    <property type="match status" value="1"/>
</dbReference>
<evidence type="ECO:0000313" key="2">
    <source>
        <dbReference type="EMBL" id="VEL11199.1"/>
    </source>
</evidence>
<keyword evidence="3" id="KW-1185">Reference proteome</keyword>
<dbReference type="GO" id="GO:0005856">
    <property type="term" value="C:cytoskeleton"/>
    <property type="evidence" value="ECO:0007669"/>
    <property type="project" value="TreeGrafter"/>
</dbReference>
<dbReference type="OrthoDB" id="6273987at2759"/>
<gene>
    <name evidence="2" type="ORF">PXEA_LOCUS4639</name>
</gene>
<reference evidence="2" key="1">
    <citation type="submission" date="2018-11" db="EMBL/GenBank/DDBJ databases">
        <authorList>
            <consortium name="Pathogen Informatics"/>
        </authorList>
    </citation>
    <scope>NUCLEOTIDE SEQUENCE</scope>
</reference>
<dbReference type="AlphaFoldDB" id="A0A3S5FCA0"/>
<dbReference type="GO" id="GO:0031032">
    <property type="term" value="P:actomyosin structure organization"/>
    <property type="evidence" value="ECO:0007669"/>
    <property type="project" value="TreeGrafter"/>
</dbReference>
<evidence type="ECO:0000313" key="3">
    <source>
        <dbReference type="Proteomes" id="UP000784294"/>
    </source>
</evidence>
<feature type="domain" description="FERM" evidence="1">
    <location>
        <begin position="1"/>
        <end position="87"/>
    </location>
</feature>
<dbReference type="PANTHER" id="PTHR23280:SF21">
    <property type="entry name" value="PROTEIN 4.1 HOMOLOG"/>
    <property type="match status" value="1"/>
</dbReference>
<evidence type="ECO:0000259" key="1">
    <source>
        <dbReference type="PROSITE" id="PS50057"/>
    </source>
</evidence>
<protein>
    <recommendedName>
        <fullName evidence="1">FERM domain-containing protein</fullName>
    </recommendedName>
</protein>
<organism evidence="2 3">
    <name type="scientific">Protopolystoma xenopodis</name>
    <dbReference type="NCBI Taxonomy" id="117903"/>
    <lineage>
        <taxon>Eukaryota</taxon>
        <taxon>Metazoa</taxon>
        <taxon>Spiralia</taxon>
        <taxon>Lophotrochozoa</taxon>
        <taxon>Platyhelminthes</taxon>
        <taxon>Monogenea</taxon>
        <taxon>Polyopisthocotylea</taxon>
        <taxon>Polystomatidea</taxon>
        <taxon>Polystomatidae</taxon>
        <taxon>Protopolystoma</taxon>
    </lineage>
</organism>